<dbReference type="Gene3D" id="1.10.8.60">
    <property type="match status" value="1"/>
</dbReference>
<dbReference type="GO" id="GO:0005524">
    <property type="term" value="F:ATP binding"/>
    <property type="evidence" value="ECO:0007669"/>
    <property type="project" value="UniProtKB-KW"/>
</dbReference>
<protein>
    <submittedName>
        <fullName evidence="7">PAS domain-containing protein</fullName>
    </submittedName>
</protein>
<dbReference type="Pfam" id="PF08448">
    <property type="entry name" value="PAS_4"/>
    <property type="match status" value="1"/>
</dbReference>
<feature type="domain" description="PAC" evidence="6">
    <location>
        <begin position="98"/>
        <end position="150"/>
    </location>
</feature>
<dbReference type="SUPFAM" id="SSF52540">
    <property type="entry name" value="P-loop containing nucleoside triphosphate hydrolases"/>
    <property type="match status" value="1"/>
</dbReference>
<accession>A0A6I2RGR0</accession>
<dbReference type="PROSITE" id="PS00675">
    <property type="entry name" value="SIGMA54_INTERACT_1"/>
    <property type="match status" value="1"/>
</dbReference>
<dbReference type="InterPro" id="IPR002078">
    <property type="entry name" value="Sigma_54_int"/>
</dbReference>
<dbReference type="InterPro" id="IPR027417">
    <property type="entry name" value="P-loop_NTPase"/>
</dbReference>
<dbReference type="InterPro" id="IPR000014">
    <property type="entry name" value="PAS"/>
</dbReference>
<dbReference type="InterPro" id="IPR035965">
    <property type="entry name" value="PAS-like_dom_sf"/>
</dbReference>
<dbReference type="InterPro" id="IPR009057">
    <property type="entry name" value="Homeodomain-like_sf"/>
</dbReference>
<dbReference type="PANTHER" id="PTHR32071">
    <property type="entry name" value="TRANSCRIPTIONAL REGULATORY PROTEIN"/>
    <property type="match status" value="1"/>
</dbReference>
<dbReference type="Gene3D" id="1.10.10.60">
    <property type="entry name" value="Homeodomain-like"/>
    <property type="match status" value="1"/>
</dbReference>
<gene>
    <name evidence="7" type="ORF">GKE90_09735</name>
</gene>
<dbReference type="SUPFAM" id="SSF55785">
    <property type="entry name" value="PYP-like sensor domain (PAS domain)"/>
    <property type="match status" value="1"/>
</dbReference>
<evidence type="ECO:0000259" key="6">
    <source>
        <dbReference type="PROSITE" id="PS50113"/>
    </source>
</evidence>
<keyword evidence="3" id="KW-0805">Transcription regulation</keyword>
<evidence type="ECO:0000256" key="3">
    <source>
        <dbReference type="ARBA" id="ARBA00023015"/>
    </source>
</evidence>
<evidence type="ECO:0000256" key="4">
    <source>
        <dbReference type="ARBA" id="ARBA00023163"/>
    </source>
</evidence>
<dbReference type="CDD" id="cd00009">
    <property type="entry name" value="AAA"/>
    <property type="match status" value="1"/>
</dbReference>
<evidence type="ECO:0000256" key="1">
    <source>
        <dbReference type="ARBA" id="ARBA00022741"/>
    </source>
</evidence>
<dbReference type="Gene3D" id="3.40.50.300">
    <property type="entry name" value="P-loop containing nucleotide triphosphate hydrolases"/>
    <property type="match status" value="1"/>
</dbReference>
<keyword evidence="1" id="KW-0547">Nucleotide-binding</keyword>
<dbReference type="Pfam" id="PF00158">
    <property type="entry name" value="Sigma54_activat"/>
    <property type="match status" value="1"/>
</dbReference>
<organism evidence="7 8">
    <name type="scientific">Flavonifractor plautii</name>
    <name type="common">Fusobacterium plautii</name>
    <dbReference type="NCBI Taxonomy" id="292800"/>
    <lineage>
        <taxon>Bacteria</taxon>
        <taxon>Bacillati</taxon>
        <taxon>Bacillota</taxon>
        <taxon>Clostridia</taxon>
        <taxon>Eubacteriales</taxon>
        <taxon>Oscillospiraceae</taxon>
        <taxon>Flavonifractor</taxon>
    </lineage>
</organism>
<dbReference type="AlphaFoldDB" id="A0A6I2RGR0"/>
<dbReference type="Proteomes" id="UP000429811">
    <property type="component" value="Unassembled WGS sequence"/>
</dbReference>
<dbReference type="Gene3D" id="3.30.450.20">
    <property type="entry name" value="PAS domain"/>
    <property type="match status" value="1"/>
</dbReference>
<dbReference type="GO" id="GO:0006355">
    <property type="term" value="P:regulation of DNA-templated transcription"/>
    <property type="evidence" value="ECO:0007669"/>
    <property type="project" value="InterPro"/>
</dbReference>
<name>A0A6I2RGR0_FLAPL</name>
<dbReference type="InterPro" id="IPR025944">
    <property type="entry name" value="Sigma_54_int_dom_CS"/>
</dbReference>
<dbReference type="PROSITE" id="PS00688">
    <property type="entry name" value="SIGMA54_INTERACT_3"/>
    <property type="match status" value="1"/>
</dbReference>
<dbReference type="Pfam" id="PF25601">
    <property type="entry name" value="AAA_lid_14"/>
    <property type="match status" value="1"/>
</dbReference>
<dbReference type="SMART" id="SM00382">
    <property type="entry name" value="AAA"/>
    <property type="match status" value="1"/>
</dbReference>
<dbReference type="InterPro" id="IPR058031">
    <property type="entry name" value="AAA_lid_NorR"/>
</dbReference>
<dbReference type="EMBL" id="WKPO01000010">
    <property type="protein sequence ID" value="MSB48978.1"/>
    <property type="molecule type" value="Genomic_DNA"/>
</dbReference>
<keyword evidence="2" id="KW-0067">ATP-binding</keyword>
<sequence length="485" mass="54604">MITFTGSRKREAQRVLGDIIVRENEYKEILSALLGLLNEGVHIVAGQGTSIFYNSVMARMEQMEPADVVGRRFEDAFSHMDLESSTIYRALQAGASTINQPQRYINASGKYIHTINTTIPVKDADGKLLAVIEVANDVTQLSELCDRLAHLQSQVGTQETSKKQKLKRYHFSDLIGRDPKFQKSMERAKRAAQNDMPVLIYGETGTGKELFAQSIHYGGTRSGKPFIAQNCAALPSNLLEGLLFGTAKGGFTGAVDRAGLFELANHGTLLLDELNSMPYELQSKLLRVLQESYIRRVGGSEDIPVDVRVITTVNEDPVDLIRQGKLRQDLYYRLSVVTLNIPPLRERRGDIPYLAQALIEKHHAKMGKRLSELPRDVLRQLMEYDYPGNVRELENILIQAMFMMDGDSGFTTELLDLPAPGKAVDRRGTDFQAGESLQDYIERIEEETIRTMFDRCRGNVSQCATCLHMKRQTLQHKLKKYGILY</sequence>
<dbReference type="Pfam" id="PF02954">
    <property type="entry name" value="HTH_8"/>
    <property type="match status" value="1"/>
</dbReference>
<dbReference type="InterPro" id="IPR003593">
    <property type="entry name" value="AAA+_ATPase"/>
</dbReference>
<evidence type="ECO:0000256" key="2">
    <source>
        <dbReference type="ARBA" id="ARBA00022840"/>
    </source>
</evidence>
<dbReference type="InterPro" id="IPR002197">
    <property type="entry name" value="HTH_Fis"/>
</dbReference>
<dbReference type="NCBIfam" id="TIGR00229">
    <property type="entry name" value="sensory_box"/>
    <property type="match status" value="1"/>
</dbReference>
<reference evidence="7 8" key="1">
    <citation type="journal article" date="2019" name="Nat. Med.">
        <title>A library of human gut bacterial isolates paired with longitudinal multiomics data enables mechanistic microbiome research.</title>
        <authorList>
            <person name="Poyet M."/>
            <person name="Groussin M."/>
            <person name="Gibbons S.M."/>
            <person name="Avila-Pacheco J."/>
            <person name="Jiang X."/>
            <person name="Kearney S.M."/>
            <person name="Perrotta A.R."/>
            <person name="Berdy B."/>
            <person name="Zhao S."/>
            <person name="Lieberman T.D."/>
            <person name="Swanson P.K."/>
            <person name="Smith M."/>
            <person name="Roesemann S."/>
            <person name="Alexander J.E."/>
            <person name="Rich S.A."/>
            <person name="Livny J."/>
            <person name="Vlamakis H."/>
            <person name="Clish C."/>
            <person name="Bullock K."/>
            <person name="Deik A."/>
            <person name="Scott J."/>
            <person name="Pierce K.A."/>
            <person name="Xavier R.J."/>
            <person name="Alm E.J."/>
        </authorList>
    </citation>
    <scope>NUCLEOTIDE SEQUENCE [LARGE SCALE GENOMIC DNA]</scope>
    <source>
        <strain evidence="7 8">BIOML-A5</strain>
    </source>
</reference>
<dbReference type="FunFam" id="3.40.50.300:FF:000006">
    <property type="entry name" value="DNA-binding transcriptional regulator NtrC"/>
    <property type="match status" value="1"/>
</dbReference>
<dbReference type="SUPFAM" id="SSF46689">
    <property type="entry name" value="Homeodomain-like"/>
    <property type="match status" value="1"/>
</dbReference>
<feature type="domain" description="Sigma-54 factor interaction" evidence="5">
    <location>
        <begin position="174"/>
        <end position="402"/>
    </location>
</feature>
<keyword evidence="4" id="KW-0804">Transcription</keyword>
<evidence type="ECO:0000259" key="5">
    <source>
        <dbReference type="PROSITE" id="PS50045"/>
    </source>
</evidence>
<dbReference type="PANTHER" id="PTHR32071:SF74">
    <property type="entry name" value="TRANSCRIPTIONAL ACTIVATOR ROCR"/>
    <property type="match status" value="1"/>
</dbReference>
<evidence type="ECO:0000313" key="8">
    <source>
        <dbReference type="Proteomes" id="UP000429811"/>
    </source>
</evidence>
<dbReference type="InterPro" id="IPR000700">
    <property type="entry name" value="PAS-assoc_C"/>
</dbReference>
<proteinExistence type="predicted"/>
<dbReference type="InterPro" id="IPR013656">
    <property type="entry name" value="PAS_4"/>
</dbReference>
<dbReference type="InterPro" id="IPR025662">
    <property type="entry name" value="Sigma_54_int_dom_ATP-bd_1"/>
</dbReference>
<dbReference type="PROSITE" id="PS50045">
    <property type="entry name" value="SIGMA54_INTERACT_4"/>
    <property type="match status" value="1"/>
</dbReference>
<evidence type="ECO:0000313" key="7">
    <source>
        <dbReference type="EMBL" id="MSB48978.1"/>
    </source>
</evidence>
<dbReference type="GO" id="GO:0043565">
    <property type="term" value="F:sequence-specific DNA binding"/>
    <property type="evidence" value="ECO:0007669"/>
    <property type="project" value="InterPro"/>
</dbReference>
<dbReference type="PRINTS" id="PR01590">
    <property type="entry name" value="HTHFIS"/>
</dbReference>
<comment type="caution">
    <text evidence="7">The sequence shown here is derived from an EMBL/GenBank/DDBJ whole genome shotgun (WGS) entry which is preliminary data.</text>
</comment>
<dbReference type="PROSITE" id="PS50113">
    <property type="entry name" value="PAC"/>
    <property type="match status" value="1"/>
</dbReference>